<comment type="function">
    <text evidence="9">Single strand-specific metallo-endoribonuclease involved in late-stage 70S ribosome quality control and in maturation of the 3' terminus of the 16S rRNA.</text>
</comment>
<reference evidence="11 12" key="1">
    <citation type="submission" date="2018-08" db="EMBL/GenBank/DDBJ databases">
        <title>A genome reference for cultivated species of the human gut microbiota.</title>
        <authorList>
            <person name="Zou Y."/>
            <person name="Xue W."/>
            <person name="Luo G."/>
        </authorList>
    </citation>
    <scope>NUCLEOTIDE SEQUENCE [LARGE SCALE GENOMIC DNA]</scope>
    <source>
        <strain evidence="11 12">OM06-4</strain>
    </source>
</reference>
<keyword evidence="6 9" id="KW-0255">Endonuclease</keyword>
<name>A0A3E3AFM9_9FIRM</name>
<dbReference type="EC" id="3.1.-.-" evidence="9"/>
<evidence type="ECO:0000256" key="2">
    <source>
        <dbReference type="ARBA" id="ARBA00022517"/>
    </source>
</evidence>
<evidence type="ECO:0000256" key="1">
    <source>
        <dbReference type="ARBA" id="ARBA00010875"/>
    </source>
</evidence>
<dbReference type="RefSeq" id="WP_003536388.1">
    <property type="nucleotide sequence ID" value="NZ_AP031443.1"/>
</dbReference>
<dbReference type="GO" id="GO:0006364">
    <property type="term" value="P:rRNA processing"/>
    <property type="evidence" value="ECO:0007669"/>
    <property type="project" value="UniProtKB-UniRule"/>
</dbReference>
<evidence type="ECO:0000256" key="5">
    <source>
        <dbReference type="ARBA" id="ARBA00022723"/>
    </source>
</evidence>
<keyword evidence="9" id="KW-0963">Cytoplasm</keyword>
<dbReference type="GO" id="GO:0008270">
    <property type="term" value="F:zinc ion binding"/>
    <property type="evidence" value="ECO:0007669"/>
    <property type="project" value="UniProtKB-UniRule"/>
</dbReference>
<sequence length="153" mass="17686">MEIDFALINEAAGFNEDYTDDYRSIINEAAKQLGIEEDLELSCILVDDSKIHEINKEYRKIDRATDVISFALEDNEQFYVPGMPRSIGDIFISVDHAKVQAEEYGHDLKREMCFLFTHGLLHLLGFDHMIEEDEIQMIAMQKSILDALNITRR</sequence>
<dbReference type="NCBIfam" id="TIGR00043">
    <property type="entry name" value="rRNA maturation RNase YbeY"/>
    <property type="match status" value="1"/>
</dbReference>
<dbReference type="GeneID" id="64195152"/>
<protein>
    <recommendedName>
        <fullName evidence="9">Endoribonuclease YbeY</fullName>
        <ecNumber evidence="9">3.1.-.-</ecNumber>
    </recommendedName>
</protein>
<reference evidence="10" key="2">
    <citation type="submission" date="2023-01" db="EMBL/GenBank/DDBJ databases">
        <title>Human gut microbiome strain richness.</title>
        <authorList>
            <person name="Chen-Liaw A."/>
        </authorList>
    </citation>
    <scope>NUCLEOTIDE SEQUENCE</scope>
    <source>
        <strain evidence="10">1001217st2_G6_1001217B_191108</strain>
    </source>
</reference>
<comment type="cofactor">
    <cofactor evidence="9">
        <name>Zn(2+)</name>
        <dbReference type="ChEBI" id="CHEBI:29105"/>
    </cofactor>
    <text evidence="9">Binds 1 zinc ion.</text>
</comment>
<evidence type="ECO:0000256" key="3">
    <source>
        <dbReference type="ARBA" id="ARBA00022552"/>
    </source>
</evidence>
<feature type="binding site" evidence="9">
    <location>
        <position position="118"/>
    </location>
    <ligand>
        <name>Zn(2+)</name>
        <dbReference type="ChEBI" id="CHEBI:29105"/>
        <note>catalytic</note>
    </ligand>
</feature>
<evidence type="ECO:0000256" key="6">
    <source>
        <dbReference type="ARBA" id="ARBA00022759"/>
    </source>
</evidence>
<keyword evidence="4 9" id="KW-0540">Nuclease</keyword>
<dbReference type="EMBL" id="JAQLKE010000016">
    <property type="protein sequence ID" value="MDB7084270.1"/>
    <property type="molecule type" value="Genomic_DNA"/>
</dbReference>
<comment type="similarity">
    <text evidence="1 9">Belongs to the endoribonuclease YbeY family.</text>
</comment>
<dbReference type="InterPro" id="IPR002036">
    <property type="entry name" value="YbeY"/>
</dbReference>
<keyword evidence="3 9" id="KW-0698">rRNA processing</keyword>
<dbReference type="Proteomes" id="UP000261032">
    <property type="component" value="Unassembled WGS sequence"/>
</dbReference>
<dbReference type="GO" id="GO:0004222">
    <property type="term" value="F:metalloendopeptidase activity"/>
    <property type="evidence" value="ECO:0007669"/>
    <property type="project" value="InterPro"/>
</dbReference>
<keyword evidence="7 9" id="KW-0378">Hydrolase</keyword>
<evidence type="ECO:0000256" key="9">
    <source>
        <dbReference type="HAMAP-Rule" id="MF_00009"/>
    </source>
</evidence>
<evidence type="ECO:0000313" key="11">
    <source>
        <dbReference type="EMBL" id="RGD87094.1"/>
    </source>
</evidence>
<gene>
    <name evidence="9 11" type="primary">ybeY</name>
    <name evidence="11" type="ORF">DXB93_02710</name>
    <name evidence="10" type="ORF">PM738_10690</name>
</gene>
<organism evidence="11 12">
    <name type="scientific">Thomasclavelia ramosa</name>
    <dbReference type="NCBI Taxonomy" id="1547"/>
    <lineage>
        <taxon>Bacteria</taxon>
        <taxon>Bacillati</taxon>
        <taxon>Bacillota</taxon>
        <taxon>Erysipelotrichia</taxon>
        <taxon>Erysipelotrichales</taxon>
        <taxon>Coprobacillaceae</taxon>
        <taxon>Thomasclavelia</taxon>
    </lineage>
</organism>
<dbReference type="Pfam" id="PF02130">
    <property type="entry name" value="YbeY"/>
    <property type="match status" value="1"/>
</dbReference>
<dbReference type="PROSITE" id="PS01306">
    <property type="entry name" value="UPF0054"/>
    <property type="match status" value="1"/>
</dbReference>
<keyword evidence="5 9" id="KW-0479">Metal-binding</keyword>
<keyword evidence="8 9" id="KW-0862">Zinc</keyword>
<comment type="caution">
    <text evidence="11">The sequence shown here is derived from an EMBL/GenBank/DDBJ whole genome shotgun (WGS) entry which is preliminary data.</text>
</comment>
<accession>A0A3E3AFM9</accession>
<dbReference type="GO" id="GO:0005737">
    <property type="term" value="C:cytoplasm"/>
    <property type="evidence" value="ECO:0007669"/>
    <property type="project" value="UniProtKB-SubCell"/>
</dbReference>
<evidence type="ECO:0000256" key="8">
    <source>
        <dbReference type="ARBA" id="ARBA00022833"/>
    </source>
</evidence>
<dbReference type="HAMAP" id="MF_00009">
    <property type="entry name" value="Endoribonucl_YbeY"/>
    <property type="match status" value="1"/>
</dbReference>
<dbReference type="SUPFAM" id="SSF55486">
    <property type="entry name" value="Metalloproteases ('zincins'), catalytic domain"/>
    <property type="match status" value="1"/>
</dbReference>
<dbReference type="Gene3D" id="3.40.390.30">
    <property type="entry name" value="Metalloproteases ('zincins'), catalytic domain"/>
    <property type="match status" value="1"/>
</dbReference>
<dbReference type="PANTHER" id="PTHR46986">
    <property type="entry name" value="ENDORIBONUCLEASE YBEY, CHLOROPLASTIC"/>
    <property type="match status" value="1"/>
</dbReference>
<keyword evidence="2 9" id="KW-0690">Ribosome biogenesis</keyword>
<dbReference type="InterPro" id="IPR020549">
    <property type="entry name" value="YbeY_CS"/>
</dbReference>
<feature type="binding site" evidence="9">
    <location>
        <position position="122"/>
    </location>
    <ligand>
        <name>Zn(2+)</name>
        <dbReference type="ChEBI" id="CHEBI:29105"/>
        <note>catalytic</note>
    </ligand>
</feature>
<evidence type="ECO:0000256" key="4">
    <source>
        <dbReference type="ARBA" id="ARBA00022722"/>
    </source>
</evidence>
<evidence type="ECO:0000313" key="12">
    <source>
        <dbReference type="Proteomes" id="UP000261032"/>
    </source>
</evidence>
<dbReference type="AlphaFoldDB" id="A0A3E3AFM9"/>
<evidence type="ECO:0000256" key="7">
    <source>
        <dbReference type="ARBA" id="ARBA00022801"/>
    </source>
</evidence>
<proteinExistence type="inferred from homology"/>
<dbReference type="Proteomes" id="UP001211987">
    <property type="component" value="Unassembled WGS sequence"/>
</dbReference>
<dbReference type="PANTHER" id="PTHR46986:SF1">
    <property type="entry name" value="ENDORIBONUCLEASE YBEY, CHLOROPLASTIC"/>
    <property type="match status" value="1"/>
</dbReference>
<evidence type="ECO:0000313" key="10">
    <source>
        <dbReference type="EMBL" id="MDB7084270.1"/>
    </source>
</evidence>
<dbReference type="EMBL" id="QUSL01000002">
    <property type="protein sequence ID" value="RGD87094.1"/>
    <property type="molecule type" value="Genomic_DNA"/>
</dbReference>
<comment type="subcellular location">
    <subcellularLocation>
        <location evidence="9">Cytoplasm</location>
    </subcellularLocation>
</comment>
<dbReference type="InterPro" id="IPR023091">
    <property type="entry name" value="MetalPrtase_cat_dom_sf_prd"/>
</dbReference>
<feature type="binding site" evidence="9">
    <location>
        <position position="128"/>
    </location>
    <ligand>
        <name>Zn(2+)</name>
        <dbReference type="ChEBI" id="CHEBI:29105"/>
        <note>catalytic</note>
    </ligand>
</feature>
<dbReference type="GO" id="GO:0004521">
    <property type="term" value="F:RNA endonuclease activity"/>
    <property type="evidence" value="ECO:0007669"/>
    <property type="project" value="UniProtKB-UniRule"/>
</dbReference>